<keyword evidence="4" id="KW-1185">Reference proteome</keyword>
<gene>
    <name evidence="3" type="ORF">LSAA_383</name>
</gene>
<dbReference type="EMBL" id="CAJNVT010000232">
    <property type="protein sequence ID" value="CAF2747913.1"/>
    <property type="molecule type" value="Genomic_DNA"/>
</dbReference>
<feature type="region of interest" description="Disordered" evidence="1">
    <location>
        <begin position="412"/>
        <end position="455"/>
    </location>
</feature>
<reference evidence="3" key="1">
    <citation type="submission" date="2021-02" db="EMBL/GenBank/DDBJ databases">
        <authorList>
            <person name="Bekaert M."/>
        </authorList>
    </citation>
    <scope>NUCLEOTIDE SEQUENCE</scope>
    <source>
        <strain evidence="3">IoA-00</strain>
    </source>
</reference>
<evidence type="ECO:0000259" key="2">
    <source>
        <dbReference type="PROSITE" id="PS00028"/>
    </source>
</evidence>
<name>A0A817FG05_LEPSM</name>
<feature type="region of interest" description="Disordered" evidence="1">
    <location>
        <begin position="247"/>
        <end position="285"/>
    </location>
</feature>
<protein>
    <submittedName>
        <fullName evidence="3">(salmon louse) hypothetical protein</fullName>
    </submittedName>
</protein>
<feature type="domain" description="C2H2-type" evidence="2">
    <location>
        <begin position="141"/>
        <end position="162"/>
    </location>
</feature>
<evidence type="ECO:0000313" key="4">
    <source>
        <dbReference type="Proteomes" id="UP000675881"/>
    </source>
</evidence>
<dbReference type="PROSITE" id="PS00028">
    <property type="entry name" value="ZINC_FINGER_C2H2_1"/>
    <property type="match status" value="1"/>
</dbReference>
<sequence length="593" mass="65251">MKNKSKRLFTSIVFARLCGHWNFCSGSLLSGTSVASLCLARVSQGIYSKSPPLRRWSLFAHSWISLISLGMEYEEDGEPEPNYCFPCDEWFNQGIEWDIHVSSCGPRDKYLTRTGLGSSCAAPLFAIGSSGSESESESMMCHQCDHLFDMREDLESHQAAYHNVLTCDMYRDEHDGEELERVVIDEAVLPTSMPLSQGSYEHFVLDSERVCEVNQNSTTPDTHLPLNKNTMGSLTRSPSITSLTIVTSTKEGVGKGSGSRGRGNKNKNKNNNVSQEKSIPPPIPRDVGQWLVDVLEKQHPSRRGVLDDFLDDLGFILLSKCSTDIPSKAQEMLTPPESQNVSLQSGEDTGINTAYEGCFDDDLNSGRPSKTAEHVPISRSHSLRSSLTIQHIPSFKKACGDCKEKLAASKTVLDGCPPGPGNHRGLPPGNEPNDGFNVTPPPDSPDQTSSCDATNSDQWSVVEVDLHEAVSTDRKTEFHDFRNNGDLFWGFICEVDETAQRGRGWKNPARGKETPLVLSALFCGGAFFGKQVCLSSTGKPFGVRRICSTKVSKEDVFETDPEPGIDCNRVTICNMRSICHMVMCPAVHIPTRS</sequence>
<evidence type="ECO:0000256" key="1">
    <source>
        <dbReference type="SAM" id="MobiDB-lite"/>
    </source>
</evidence>
<feature type="compositionally biased region" description="Low complexity" evidence="1">
    <location>
        <begin position="269"/>
        <end position="278"/>
    </location>
</feature>
<organism evidence="3 4">
    <name type="scientific">Lepeophtheirus salmonis</name>
    <name type="common">Salmon louse</name>
    <name type="synonym">Caligus salmonis</name>
    <dbReference type="NCBI Taxonomy" id="72036"/>
    <lineage>
        <taxon>Eukaryota</taxon>
        <taxon>Metazoa</taxon>
        <taxon>Ecdysozoa</taxon>
        <taxon>Arthropoda</taxon>
        <taxon>Crustacea</taxon>
        <taxon>Multicrustacea</taxon>
        <taxon>Hexanauplia</taxon>
        <taxon>Copepoda</taxon>
        <taxon>Siphonostomatoida</taxon>
        <taxon>Caligidae</taxon>
        <taxon>Lepeophtheirus</taxon>
    </lineage>
</organism>
<evidence type="ECO:0000313" key="3">
    <source>
        <dbReference type="EMBL" id="CAF2747913.1"/>
    </source>
</evidence>
<proteinExistence type="predicted"/>
<feature type="region of interest" description="Disordered" evidence="1">
    <location>
        <begin position="215"/>
        <end position="235"/>
    </location>
</feature>
<dbReference type="InterPro" id="IPR013087">
    <property type="entry name" value="Znf_C2H2_type"/>
</dbReference>
<dbReference type="AlphaFoldDB" id="A0A817FG05"/>
<dbReference type="Proteomes" id="UP000675881">
    <property type="component" value="Unassembled WGS sequence"/>
</dbReference>
<comment type="caution">
    <text evidence="3">The sequence shown here is derived from an EMBL/GenBank/DDBJ whole genome shotgun (WGS) entry which is preliminary data.</text>
</comment>
<accession>A0A817FG05</accession>